<reference evidence="1 2" key="1">
    <citation type="submission" date="2019-11" db="EMBL/GenBank/DDBJ databases">
        <authorList>
            <person name="Holert J."/>
        </authorList>
    </citation>
    <scope>NUCLEOTIDE SEQUENCE [LARGE SCALE GENOMIC DNA]</scope>
    <source>
        <strain evidence="1">BC5_2</strain>
    </source>
</reference>
<gene>
    <name evidence="1" type="ORF">DPBNPPHM_03228</name>
</gene>
<evidence type="ECO:0008006" key="3">
    <source>
        <dbReference type="Google" id="ProtNLM"/>
    </source>
</evidence>
<dbReference type="EMBL" id="CACSII010000003">
    <property type="protein sequence ID" value="CAA0094689.1"/>
    <property type="molecule type" value="Genomic_DNA"/>
</dbReference>
<organism evidence="1 2">
    <name type="scientific">BD1-7 clade bacterium</name>
    <dbReference type="NCBI Taxonomy" id="2029982"/>
    <lineage>
        <taxon>Bacteria</taxon>
        <taxon>Pseudomonadati</taxon>
        <taxon>Pseudomonadota</taxon>
        <taxon>Gammaproteobacteria</taxon>
        <taxon>Cellvibrionales</taxon>
        <taxon>Spongiibacteraceae</taxon>
        <taxon>BD1-7 clade</taxon>
    </lineage>
</organism>
<dbReference type="Proteomes" id="UP000434580">
    <property type="component" value="Unassembled WGS sequence"/>
</dbReference>
<accession>A0A5S9NVL3</accession>
<evidence type="ECO:0000313" key="1">
    <source>
        <dbReference type="EMBL" id="CAA0094689.1"/>
    </source>
</evidence>
<dbReference type="InterPro" id="IPR018741">
    <property type="entry name" value="DUF2288"/>
</dbReference>
<sequence>MPVVFPSMSDNAEKKRELVNDLNRQTSKIGWREIQRFYAAGDAVYVKSGMDLVNVVAEVALDNSAQLKQWMEADEVHAVTEAQAAAWFDGEKTVWAVVVSPWVFVQPID</sequence>
<name>A0A5S9NVL3_9GAMM</name>
<protein>
    <recommendedName>
        <fullName evidence="3">DUF2288 domain-containing protein</fullName>
    </recommendedName>
</protein>
<dbReference type="AlphaFoldDB" id="A0A5S9NVL3"/>
<dbReference type="Pfam" id="PF10052">
    <property type="entry name" value="DUF2288"/>
    <property type="match status" value="1"/>
</dbReference>
<proteinExistence type="predicted"/>
<evidence type="ECO:0000313" key="2">
    <source>
        <dbReference type="Proteomes" id="UP000434580"/>
    </source>
</evidence>